<keyword evidence="1 5" id="KW-0418">Kinase</keyword>
<dbReference type="EMBL" id="FZOJ01000037">
    <property type="protein sequence ID" value="SNT06906.1"/>
    <property type="molecule type" value="Genomic_DNA"/>
</dbReference>
<dbReference type="InterPro" id="IPR003661">
    <property type="entry name" value="HisK_dim/P_dom"/>
</dbReference>
<dbReference type="InterPro" id="IPR032834">
    <property type="entry name" value="NatK-like_C"/>
</dbReference>
<dbReference type="SMART" id="SM00387">
    <property type="entry name" value="HATPase_c"/>
    <property type="match status" value="1"/>
</dbReference>
<dbReference type="Proteomes" id="UP000198304">
    <property type="component" value="Unassembled WGS sequence"/>
</dbReference>
<protein>
    <submittedName>
        <fullName evidence="5">Two-component system, AgrA family, sensor histidine kinase AgrC</fullName>
    </submittedName>
</protein>
<keyword evidence="6" id="KW-1185">Reference proteome</keyword>
<feature type="transmembrane region" description="Helical" evidence="3">
    <location>
        <begin position="58"/>
        <end position="77"/>
    </location>
</feature>
<dbReference type="SUPFAM" id="SSF55874">
    <property type="entry name" value="ATPase domain of HSP90 chaperone/DNA topoisomerase II/histidine kinase"/>
    <property type="match status" value="1"/>
</dbReference>
<dbReference type="PANTHER" id="PTHR40448">
    <property type="entry name" value="TWO-COMPONENT SENSOR HISTIDINE KINASE"/>
    <property type="match status" value="1"/>
</dbReference>
<reference evidence="5 6" key="1">
    <citation type="submission" date="2017-06" db="EMBL/GenBank/DDBJ databases">
        <authorList>
            <person name="Kim H.J."/>
            <person name="Triplett B.A."/>
        </authorList>
    </citation>
    <scope>NUCLEOTIDE SEQUENCE [LARGE SCALE GENOMIC DNA]</scope>
    <source>
        <strain evidence="5 6">SCA</strain>
    </source>
</reference>
<dbReference type="Gene3D" id="3.30.565.10">
    <property type="entry name" value="Histidine kinase-like ATPase, C-terminal domain"/>
    <property type="match status" value="1"/>
</dbReference>
<evidence type="ECO:0000256" key="3">
    <source>
        <dbReference type="SAM" id="Phobius"/>
    </source>
</evidence>
<feature type="transmembrane region" description="Helical" evidence="3">
    <location>
        <begin position="112"/>
        <end position="134"/>
    </location>
</feature>
<dbReference type="Pfam" id="PF14501">
    <property type="entry name" value="HATPase_c_5"/>
    <property type="match status" value="1"/>
</dbReference>
<dbReference type="RefSeq" id="WP_089285048.1">
    <property type="nucleotide sequence ID" value="NZ_FZOJ01000037.1"/>
</dbReference>
<proteinExistence type="predicted"/>
<feature type="transmembrane region" description="Helical" evidence="3">
    <location>
        <begin position="36"/>
        <end position="52"/>
    </location>
</feature>
<feature type="domain" description="Histidine kinase" evidence="4">
    <location>
        <begin position="229"/>
        <end position="419"/>
    </location>
</feature>
<sequence length="419" mass="48866">MQWYEIFILSILEMIAILLVWSKLNNQLNIYRIRSFCVIIFLAAMAVTFNMYNVNLGFLINFIVLCITVMILFKVPVKTTILQFLTVLIIFSSIQFLFTFILSYLANPMDYSLINGLIVNIATLIVCIIIYKYIIFARLQKYFAKYGNYVITIVINIAGILLLLMYMWAMNKDFVWNYIVYLVAAIVIWEGLNLFFLYQSVRIKEQQKMIYIHEKYMPFLKDMVHEVRQKQHDFKNHLNALYGLAQIEDDQQAKKEIKQYLDTVIEGIKSTDQLLNIKEPILTAIIYSKKFLAKEKGISFNIEFQGEIPQYPLEKHELVELLGNLLDNAIEAAEDSSVERAKIFLTLGKEENYSMIEVKNTGGSIQQKHMDRMFERGFSTKKGKHQGYGLYNVKQIVDYYQGTIELSFDGGCTVFKILF</sequence>
<evidence type="ECO:0000259" key="4">
    <source>
        <dbReference type="PROSITE" id="PS50109"/>
    </source>
</evidence>
<keyword evidence="3" id="KW-0812">Transmembrane</keyword>
<name>A0A239JLK3_9FIRM</name>
<evidence type="ECO:0000256" key="2">
    <source>
        <dbReference type="ARBA" id="ARBA00023012"/>
    </source>
</evidence>
<dbReference type="GO" id="GO:0042802">
    <property type="term" value="F:identical protein binding"/>
    <property type="evidence" value="ECO:0007669"/>
    <property type="project" value="TreeGrafter"/>
</dbReference>
<evidence type="ECO:0000313" key="5">
    <source>
        <dbReference type="EMBL" id="SNT06906.1"/>
    </source>
</evidence>
<dbReference type="GO" id="GO:0000155">
    <property type="term" value="F:phosphorelay sensor kinase activity"/>
    <property type="evidence" value="ECO:0007669"/>
    <property type="project" value="InterPro"/>
</dbReference>
<feature type="transmembrane region" description="Helical" evidence="3">
    <location>
        <begin position="84"/>
        <end position="106"/>
    </location>
</feature>
<keyword evidence="1 5" id="KW-0808">Transferase</keyword>
<dbReference type="InterPro" id="IPR003594">
    <property type="entry name" value="HATPase_dom"/>
</dbReference>
<feature type="transmembrane region" description="Helical" evidence="3">
    <location>
        <begin position="146"/>
        <end position="169"/>
    </location>
</feature>
<dbReference type="PANTHER" id="PTHR40448:SF1">
    <property type="entry name" value="TWO-COMPONENT SENSOR HISTIDINE KINASE"/>
    <property type="match status" value="1"/>
</dbReference>
<accession>A0A239JLK3</accession>
<dbReference type="AlphaFoldDB" id="A0A239JLK3"/>
<organism evidence="5 6">
    <name type="scientific">Anaerovirgula multivorans</name>
    <dbReference type="NCBI Taxonomy" id="312168"/>
    <lineage>
        <taxon>Bacteria</taxon>
        <taxon>Bacillati</taxon>
        <taxon>Bacillota</taxon>
        <taxon>Clostridia</taxon>
        <taxon>Peptostreptococcales</taxon>
        <taxon>Natronincolaceae</taxon>
        <taxon>Anaerovirgula</taxon>
    </lineage>
</organism>
<keyword evidence="3" id="KW-1133">Transmembrane helix</keyword>
<dbReference type="OrthoDB" id="9792686at2"/>
<dbReference type="CDD" id="cd00082">
    <property type="entry name" value="HisKA"/>
    <property type="match status" value="1"/>
</dbReference>
<gene>
    <name evidence="5" type="ORF">SAMN05446037_10375</name>
</gene>
<feature type="transmembrane region" description="Helical" evidence="3">
    <location>
        <begin position="175"/>
        <end position="198"/>
    </location>
</feature>
<dbReference type="InterPro" id="IPR005467">
    <property type="entry name" value="His_kinase_dom"/>
</dbReference>
<feature type="transmembrane region" description="Helical" evidence="3">
    <location>
        <begin position="6"/>
        <end position="24"/>
    </location>
</feature>
<evidence type="ECO:0000313" key="6">
    <source>
        <dbReference type="Proteomes" id="UP000198304"/>
    </source>
</evidence>
<keyword evidence="3" id="KW-0472">Membrane</keyword>
<keyword evidence="2" id="KW-0902">Two-component regulatory system</keyword>
<evidence type="ECO:0000256" key="1">
    <source>
        <dbReference type="ARBA" id="ARBA00022777"/>
    </source>
</evidence>
<dbReference type="PROSITE" id="PS50109">
    <property type="entry name" value="HIS_KIN"/>
    <property type="match status" value="1"/>
</dbReference>
<dbReference type="InterPro" id="IPR036890">
    <property type="entry name" value="HATPase_C_sf"/>
</dbReference>